<dbReference type="Proteomes" id="UP001559623">
    <property type="component" value="Unassembled WGS sequence"/>
</dbReference>
<proteinExistence type="predicted"/>
<feature type="region of interest" description="Disordered" evidence="1">
    <location>
        <begin position="1"/>
        <end position="23"/>
    </location>
</feature>
<comment type="caution">
    <text evidence="2">The sequence shown here is derived from an EMBL/GenBank/DDBJ whole genome shotgun (WGS) entry which is preliminary data.</text>
</comment>
<evidence type="ECO:0000256" key="1">
    <source>
        <dbReference type="SAM" id="MobiDB-lite"/>
    </source>
</evidence>
<organism evidence="2 3">
    <name type="scientific">Selenomonas sputigena</name>
    <dbReference type="NCBI Taxonomy" id="69823"/>
    <lineage>
        <taxon>Bacteria</taxon>
        <taxon>Bacillati</taxon>
        <taxon>Bacillota</taxon>
        <taxon>Negativicutes</taxon>
        <taxon>Selenomonadales</taxon>
        <taxon>Selenomonadaceae</taxon>
        <taxon>Selenomonas</taxon>
    </lineage>
</organism>
<sequence>MDKPMTSARPEEDVVTSRTSQEAAEKIRQASIELMKRNAKLYKELEDK</sequence>
<dbReference type="RefSeq" id="WP_368847185.1">
    <property type="nucleotide sequence ID" value="NZ_CP194411.1"/>
</dbReference>
<evidence type="ECO:0000313" key="2">
    <source>
        <dbReference type="EMBL" id="MEX5285453.1"/>
    </source>
</evidence>
<protein>
    <submittedName>
        <fullName evidence="2">Uncharacterized protein</fullName>
    </submittedName>
</protein>
<evidence type="ECO:0000313" key="3">
    <source>
        <dbReference type="Proteomes" id="UP001559623"/>
    </source>
</evidence>
<reference evidence="2 3" key="1">
    <citation type="submission" date="2023-04" db="EMBL/GenBank/DDBJ databases">
        <title>Genome Sequence of Selenomonas sputigena ATCC 33150.</title>
        <authorList>
            <person name="Miller D.P."/>
            <person name="Anvari S."/>
            <person name="Polson S.W."/>
            <person name="Macdonald M."/>
            <person name="Mcdowell J.V."/>
        </authorList>
    </citation>
    <scope>NUCLEOTIDE SEQUENCE [LARGE SCALE GENOMIC DNA]</scope>
    <source>
        <strain evidence="2 3">ATCC 33150</strain>
    </source>
</reference>
<gene>
    <name evidence="2" type="ORF">QCO44_07365</name>
</gene>
<dbReference type="EMBL" id="JARVLH010000004">
    <property type="protein sequence ID" value="MEX5285453.1"/>
    <property type="molecule type" value="Genomic_DNA"/>
</dbReference>
<name>A0ABV3X5I5_9FIRM</name>
<keyword evidence="3" id="KW-1185">Reference proteome</keyword>
<accession>A0ABV3X5I5</accession>